<dbReference type="EMBL" id="BK032860">
    <property type="protein sequence ID" value="DAF64455.1"/>
    <property type="molecule type" value="Genomic_DNA"/>
</dbReference>
<accession>A0A8S5TMU7</accession>
<sequence length="34" mass="3948">MSNPHWGCPFARKVRGGLIQFFYTIVGCLEDKLY</sequence>
<evidence type="ECO:0000313" key="1">
    <source>
        <dbReference type="EMBL" id="DAF64455.1"/>
    </source>
</evidence>
<name>A0A8S5TMU7_9CAUD</name>
<reference evidence="1" key="1">
    <citation type="journal article" date="2021" name="Proc. Natl. Acad. Sci. U.S.A.">
        <title>A Catalog of Tens of Thousands of Viruses from Human Metagenomes Reveals Hidden Associations with Chronic Diseases.</title>
        <authorList>
            <person name="Tisza M.J."/>
            <person name="Buck C.B."/>
        </authorList>
    </citation>
    <scope>NUCLEOTIDE SEQUENCE</scope>
    <source>
        <strain evidence="1">CttaA39</strain>
    </source>
</reference>
<protein>
    <submittedName>
        <fullName evidence="1">Uncharacterized protein</fullName>
    </submittedName>
</protein>
<organism evidence="1">
    <name type="scientific">Siphoviridae sp. cttaA39</name>
    <dbReference type="NCBI Taxonomy" id="2827960"/>
    <lineage>
        <taxon>Viruses</taxon>
        <taxon>Duplodnaviria</taxon>
        <taxon>Heunggongvirae</taxon>
        <taxon>Uroviricota</taxon>
        <taxon>Caudoviricetes</taxon>
    </lineage>
</organism>
<proteinExistence type="predicted"/>